<protein>
    <submittedName>
        <fullName evidence="6">Uncharacterized protein</fullName>
    </submittedName>
</protein>
<feature type="domain" description="Ig-like" evidence="4">
    <location>
        <begin position="123"/>
        <end position="214"/>
    </location>
</feature>
<feature type="domain" description="Ig-like" evidence="4">
    <location>
        <begin position="22"/>
        <end position="99"/>
    </location>
</feature>
<feature type="transmembrane region" description="Helical" evidence="3">
    <location>
        <begin position="721"/>
        <end position="745"/>
    </location>
</feature>
<dbReference type="InterPro" id="IPR013783">
    <property type="entry name" value="Ig-like_fold"/>
</dbReference>
<keyword evidence="1" id="KW-0677">Repeat</keyword>
<dbReference type="InterPro" id="IPR007110">
    <property type="entry name" value="Ig-like_dom"/>
</dbReference>
<keyword evidence="3" id="KW-1133">Transmembrane helix</keyword>
<feature type="domain" description="Ig-like" evidence="4">
    <location>
        <begin position="225"/>
        <end position="310"/>
    </location>
</feature>
<dbReference type="Pfam" id="PF13927">
    <property type="entry name" value="Ig_3"/>
    <property type="match status" value="3"/>
</dbReference>
<evidence type="ECO:0000259" key="5">
    <source>
        <dbReference type="PROSITE" id="PS50853"/>
    </source>
</evidence>
<dbReference type="OrthoDB" id="10033138at2759"/>
<sequence>MLTVNVFCLSTSSIQIIDSEIGDNNILDCPINRNKYSLPLIIQWYRSINNYSTPVASQFNDYPVHIDELYFNKYSLLINGSLKIENIQLNDNDTFECRIILIDRGLLDIKEKYFQILRVNEQPRLINHSDSLEVANHYSTVNFICQIYGIPNPTISWYKVIQQSKQTNNEENLQLLLTDNPIFTLENVDDNSAGKYRCIGKNQLGSIENEFQLFIRGSIYWRQLPQSQIAKIHDNITLKCEGESNELLQYQWLKNEVPISDTISSLDRIHTFSDGVLSINNIQPSDHGSYVCVISILNTTNIRSKPATVTVKYPPIPSRTRQTNNLTLIHGSLGICPCLLDAYPPIQSVSWYRNGRSIRIEPKGGTYTINSEYALIIKSVDGDDNGLYYCRAQNAEGFGNDSIPFRVDIKEPIKFMIKPNSIYHVQEKDRLVVPCAVYGDPQPTIKWFKNSIELNRINENLTLEHIEKTDHGLYICQASNKHTTTNISTLLIVENTTPQAPLNIQYKQIASNLLISWEPGYDGGHSQHFIIWYRIIENKKQNWNQIRVLPNNATEFFLFDLKLQQTYEVTIVAENSIGLGIFSPIISIYLNDNQDLSIGYLHYSNETNFLRPLSPTNLRLSNSGSNLHITWNQADLFDSPINIVSYVIQWRSTIVFNNQQSQQFIVVPYPIRSYILKDIKESKYIIQIMSYSNQGTYSIPIESDINIQFNSILAYHGSSRFLISILCFLTVLTVATVCIGIFCVLKHYYHRRSYCTNHKTDSMFTCWCFPSIQYRLNSCSSMEKEQRYCASLLKSNDLQSSPIYTSRQKMTSQITTKPHRPLSSSDSFTDSSISLAKVTTIPSCRNSIISNTIEIQPLTCNLLSTENSHVIPSSTLTFVLVPNTNDDTKMTSFFQPISVSNASSISHNDMESRKNSSRLPLEAVPELSELNVANSRYSFTPSVSSIAHHPHSIQPSPVLVTFDSNSSKHPI</sequence>
<organism evidence="6 7">
    <name type="scientific">Adineta steineri</name>
    <dbReference type="NCBI Taxonomy" id="433720"/>
    <lineage>
        <taxon>Eukaryota</taxon>
        <taxon>Metazoa</taxon>
        <taxon>Spiralia</taxon>
        <taxon>Gnathifera</taxon>
        <taxon>Rotifera</taxon>
        <taxon>Eurotatoria</taxon>
        <taxon>Bdelloidea</taxon>
        <taxon>Adinetida</taxon>
        <taxon>Adinetidae</taxon>
        <taxon>Adineta</taxon>
    </lineage>
</organism>
<proteinExistence type="predicted"/>
<gene>
    <name evidence="6" type="ORF">VCS650_LOCUS3186</name>
</gene>
<dbReference type="PANTHER" id="PTHR10075">
    <property type="entry name" value="BASIGIN RELATED"/>
    <property type="match status" value="1"/>
</dbReference>
<keyword evidence="2" id="KW-0393">Immunoglobulin domain</keyword>
<dbReference type="InterPro" id="IPR036179">
    <property type="entry name" value="Ig-like_dom_sf"/>
</dbReference>
<dbReference type="CDD" id="cd00063">
    <property type="entry name" value="FN3"/>
    <property type="match status" value="1"/>
</dbReference>
<dbReference type="GO" id="GO:0007411">
    <property type="term" value="P:axon guidance"/>
    <property type="evidence" value="ECO:0007669"/>
    <property type="project" value="TreeGrafter"/>
</dbReference>
<feature type="domain" description="Fibronectin type-III" evidence="5">
    <location>
        <begin position="497"/>
        <end position="593"/>
    </location>
</feature>
<dbReference type="Proteomes" id="UP000663891">
    <property type="component" value="Unassembled WGS sequence"/>
</dbReference>
<dbReference type="GO" id="GO:0005886">
    <property type="term" value="C:plasma membrane"/>
    <property type="evidence" value="ECO:0007669"/>
    <property type="project" value="TreeGrafter"/>
</dbReference>
<dbReference type="PANTHER" id="PTHR10075:SF100">
    <property type="entry name" value="FASCICLIN-2"/>
    <property type="match status" value="1"/>
</dbReference>
<dbReference type="PROSITE" id="PS50835">
    <property type="entry name" value="IG_LIKE"/>
    <property type="match status" value="5"/>
</dbReference>
<dbReference type="GO" id="GO:0007156">
    <property type="term" value="P:homophilic cell adhesion via plasma membrane adhesion molecules"/>
    <property type="evidence" value="ECO:0007669"/>
    <property type="project" value="TreeGrafter"/>
</dbReference>
<dbReference type="EMBL" id="CAJNON010000016">
    <property type="protein sequence ID" value="CAF0785512.1"/>
    <property type="molecule type" value="Genomic_DNA"/>
</dbReference>
<dbReference type="SMART" id="SM00409">
    <property type="entry name" value="IG"/>
    <property type="match status" value="5"/>
</dbReference>
<evidence type="ECO:0000256" key="3">
    <source>
        <dbReference type="SAM" id="Phobius"/>
    </source>
</evidence>
<dbReference type="SUPFAM" id="SSF49265">
    <property type="entry name" value="Fibronectin type III"/>
    <property type="match status" value="2"/>
</dbReference>
<dbReference type="Pfam" id="PF07679">
    <property type="entry name" value="I-set"/>
    <property type="match status" value="1"/>
</dbReference>
<dbReference type="SUPFAM" id="SSF48726">
    <property type="entry name" value="Immunoglobulin"/>
    <property type="match status" value="5"/>
</dbReference>
<evidence type="ECO:0000256" key="2">
    <source>
        <dbReference type="ARBA" id="ARBA00023319"/>
    </source>
</evidence>
<dbReference type="GO" id="GO:0070593">
    <property type="term" value="P:dendrite self-avoidance"/>
    <property type="evidence" value="ECO:0007669"/>
    <property type="project" value="TreeGrafter"/>
</dbReference>
<evidence type="ECO:0000313" key="6">
    <source>
        <dbReference type="EMBL" id="CAF0785512.1"/>
    </source>
</evidence>
<evidence type="ECO:0000256" key="1">
    <source>
        <dbReference type="ARBA" id="ARBA00022737"/>
    </source>
</evidence>
<dbReference type="InterPro" id="IPR003598">
    <property type="entry name" value="Ig_sub2"/>
</dbReference>
<dbReference type="Pfam" id="PF00041">
    <property type="entry name" value="fn3"/>
    <property type="match status" value="1"/>
</dbReference>
<dbReference type="SMART" id="SM00408">
    <property type="entry name" value="IGc2"/>
    <property type="match status" value="4"/>
</dbReference>
<dbReference type="InterPro" id="IPR013098">
    <property type="entry name" value="Ig_I-set"/>
</dbReference>
<dbReference type="SMART" id="SM00060">
    <property type="entry name" value="FN3"/>
    <property type="match status" value="2"/>
</dbReference>
<dbReference type="InterPro" id="IPR003599">
    <property type="entry name" value="Ig_sub"/>
</dbReference>
<dbReference type="GO" id="GO:0030424">
    <property type="term" value="C:axon"/>
    <property type="evidence" value="ECO:0007669"/>
    <property type="project" value="TreeGrafter"/>
</dbReference>
<dbReference type="GO" id="GO:0098632">
    <property type="term" value="F:cell-cell adhesion mediator activity"/>
    <property type="evidence" value="ECO:0007669"/>
    <property type="project" value="TreeGrafter"/>
</dbReference>
<feature type="domain" description="Ig-like" evidence="4">
    <location>
        <begin position="317"/>
        <end position="406"/>
    </location>
</feature>
<keyword evidence="3" id="KW-0812">Transmembrane</keyword>
<dbReference type="AlphaFoldDB" id="A0A813RJK9"/>
<accession>A0A813RJK9</accession>
<dbReference type="Gene3D" id="2.60.40.10">
    <property type="entry name" value="Immunoglobulins"/>
    <property type="match status" value="7"/>
</dbReference>
<dbReference type="InterPro" id="IPR036116">
    <property type="entry name" value="FN3_sf"/>
</dbReference>
<keyword evidence="3" id="KW-0472">Membrane</keyword>
<feature type="domain" description="Fibronectin type-III" evidence="5">
    <location>
        <begin position="614"/>
        <end position="712"/>
    </location>
</feature>
<dbReference type="InterPro" id="IPR003961">
    <property type="entry name" value="FN3_dom"/>
</dbReference>
<feature type="domain" description="Ig-like" evidence="4">
    <location>
        <begin position="412"/>
        <end position="488"/>
    </location>
</feature>
<comment type="caution">
    <text evidence="6">The sequence shown here is derived from an EMBL/GenBank/DDBJ whole genome shotgun (WGS) entry which is preliminary data.</text>
</comment>
<reference evidence="6" key="1">
    <citation type="submission" date="2021-02" db="EMBL/GenBank/DDBJ databases">
        <authorList>
            <person name="Nowell W R."/>
        </authorList>
    </citation>
    <scope>NUCLEOTIDE SEQUENCE</scope>
</reference>
<name>A0A813RJK9_9BILA</name>
<dbReference type="PROSITE" id="PS50853">
    <property type="entry name" value="FN3"/>
    <property type="match status" value="2"/>
</dbReference>
<evidence type="ECO:0000313" key="7">
    <source>
        <dbReference type="Proteomes" id="UP000663891"/>
    </source>
</evidence>
<dbReference type="CDD" id="cd00096">
    <property type="entry name" value="Ig"/>
    <property type="match status" value="3"/>
</dbReference>
<evidence type="ECO:0000259" key="4">
    <source>
        <dbReference type="PROSITE" id="PS50835"/>
    </source>
</evidence>